<sequence length="816" mass="87542">MTATQPATKAGTRPVTGRAMPRKEDDRLLKAQGEFGDDTPIAHLGYVVFVRSPYAHARIVGIDVSATEQVEGYLGCLLPEESEELTDGFMELQGPPADAEVDRCLTSGGKVRFVGEAVVAVAGETREAARDAAAAVVVDYEQLPVVVDARAAVQDGAPLVHDQIGSNVAWDGTYDWGDTEFMFEHADHVIEVDELHFHRFSATPLECNAVTAAHDRGTDTFTITGGCAQPQVTTLMMAAALRHSAEKIRIVSKDFGGSFGVKIGMYVAATAVALLARKLGRPMRWTETRTEHHLTGGHGNERWFHNVRLAVQDDGTVLGLSYDAVDDLGAYTRYEPLGAVIWTHVANACYQLKHLKVRFRSVYTNKGPVLPVRGYSRMQHMWLVERMMDIAAHKLGFDPVEFRLQNYVQPDQYPYTTVNGCVYDSGDLPLSLRKALDLIDYEDARKLQEQVRGSGKRIGIGIGSTLDSGTNNFGQARIIYEHLPFGGNSEGGLVRMGADGSIYAITGGVAFGQGHETTVAQVVSDMLGVAYDDVIVHRGGDSSLSAQTGFSGSYASQFAVTGIGAILNATRKLAREIRLVAAAILGASADDIELVGGQAVVRGEPERALPFAAVAGIVHFSPSDLPADIADEVGLVGRAIYRAPFESLDLDRRYGNLSLTYASQIHACVVEIDEETGQTTILRYGMVDDCGTPINPMVIEGQVHGAAAHGISGALYEHFGFTADGQPTAANFYDYHAATAMDMPSLRYDNVISPSPFTPIGAKGMGEGGGAPLHAVCAAIQDAVGDAGMVLDSFNPPERVLDVLNGLDDAKVRVAR</sequence>
<evidence type="ECO:0000313" key="5">
    <source>
        <dbReference type="EMBL" id="MCH6170948.1"/>
    </source>
</evidence>
<gene>
    <name evidence="5" type="ORF">MMF94_35045</name>
</gene>
<dbReference type="Pfam" id="PF20256">
    <property type="entry name" value="MoCoBD_2"/>
    <property type="match status" value="1"/>
</dbReference>
<evidence type="ECO:0000313" key="6">
    <source>
        <dbReference type="Proteomes" id="UP001299970"/>
    </source>
</evidence>
<dbReference type="SUPFAM" id="SSF54665">
    <property type="entry name" value="CO dehydrogenase molybdoprotein N-domain-like"/>
    <property type="match status" value="1"/>
</dbReference>
<dbReference type="SMART" id="SM01008">
    <property type="entry name" value="Ald_Xan_dh_C"/>
    <property type="match status" value="1"/>
</dbReference>
<feature type="region of interest" description="Disordered" evidence="3">
    <location>
        <begin position="1"/>
        <end position="23"/>
    </location>
</feature>
<feature type="domain" description="Aldehyde oxidase/xanthine dehydrogenase a/b hammerhead" evidence="4">
    <location>
        <begin position="30"/>
        <end position="144"/>
    </location>
</feature>
<accession>A0ABS9TRF1</accession>
<dbReference type="InterPro" id="IPR016208">
    <property type="entry name" value="Ald_Oxase/xanthine_DH-like"/>
</dbReference>
<evidence type="ECO:0000256" key="2">
    <source>
        <dbReference type="ARBA" id="ARBA00023002"/>
    </source>
</evidence>
<proteinExistence type="predicted"/>
<name>A0ABS9TRF1_9PSEU</name>
<keyword evidence="6" id="KW-1185">Reference proteome</keyword>
<dbReference type="Gene3D" id="3.30.365.10">
    <property type="entry name" value="Aldehyde oxidase/xanthine dehydrogenase, molybdopterin binding domain"/>
    <property type="match status" value="4"/>
</dbReference>
<dbReference type="PANTHER" id="PTHR11908">
    <property type="entry name" value="XANTHINE DEHYDROGENASE"/>
    <property type="match status" value="1"/>
</dbReference>
<dbReference type="EMBL" id="JAKXMK010000038">
    <property type="protein sequence ID" value="MCH6170948.1"/>
    <property type="molecule type" value="Genomic_DNA"/>
</dbReference>
<organism evidence="5 6">
    <name type="scientific">Pseudonocardia alaniniphila</name>
    <dbReference type="NCBI Taxonomy" id="75291"/>
    <lineage>
        <taxon>Bacteria</taxon>
        <taxon>Bacillati</taxon>
        <taxon>Actinomycetota</taxon>
        <taxon>Actinomycetes</taxon>
        <taxon>Pseudonocardiales</taxon>
        <taxon>Pseudonocardiaceae</taxon>
        <taxon>Pseudonocardia</taxon>
    </lineage>
</organism>
<protein>
    <submittedName>
        <fullName evidence="5">Xanthine dehydrogenase family protein molybdopterin-binding subunit</fullName>
    </submittedName>
</protein>
<evidence type="ECO:0000256" key="1">
    <source>
        <dbReference type="ARBA" id="ARBA00022505"/>
    </source>
</evidence>
<keyword evidence="2" id="KW-0560">Oxidoreductase</keyword>
<dbReference type="SUPFAM" id="SSF56003">
    <property type="entry name" value="Molybdenum cofactor-binding domain"/>
    <property type="match status" value="1"/>
</dbReference>
<dbReference type="PANTHER" id="PTHR11908:SF132">
    <property type="entry name" value="ALDEHYDE OXIDASE 1-RELATED"/>
    <property type="match status" value="1"/>
</dbReference>
<dbReference type="InterPro" id="IPR000674">
    <property type="entry name" value="Ald_Oxase/Xan_DH_a/b"/>
</dbReference>
<dbReference type="InterPro" id="IPR036856">
    <property type="entry name" value="Ald_Oxase/Xan_DH_a/b_sf"/>
</dbReference>
<dbReference type="InterPro" id="IPR037165">
    <property type="entry name" value="AldOxase/xan_DH_Mopterin-bd_sf"/>
</dbReference>
<keyword evidence="1" id="KW-0500">Molybdenum</keyword>
<dbReference type="Proteomes" id="UP001299970">
    <property type="component" value="Unassembled WGS sequence"/>
</dbReference>
<dbReference type="RefSeq" id="WP_241041756.1">
    <property type="nucleotide sequence ID" value="NZ_BAAAJF010000029.1"/>
</dbReference>
<dbReference type="Pfam" id="PF01315">
    <property type="entry name" value="Ald_Xan_dh_C"/>
    <property type="match status" value="1"/>
</dbReference>
<dbReference type="InterPro" id="IPR008274">
    <property type="entry name" value="AldOxase/xan_DH_MoCoBD1"/>
</dbReference>
<evidence type="ECO:0000256" key="3">
    <source>
        <dbReference type="SAM" id="MobiDB-lite"/>
    </source>
</evidence>
<dbReference type="InterPro" id="IPR046867">
    <property type="entry name" value="AldOxase/xan_DH_MoCoBD2"/>
</dbReference>
<dbReference type="Pfam" id="PF02738">
    <property type="entry name" value="MoCoBD_1"/>
    <property type="match status" value="1"/>
</dbReference>
<comment type="caution">
    <text evidence="5">The sequence shown here is derived from an EMBL/GenBank/DDBJ whole genome shotgun (WGS) entry which is preliminary data.</text>
</comment>
<reference evidence="5 6" key="1">
    <citation type="submission" date="2022-03" db="EMBL/GenBank/DDBJ databases">
        <title>Pseudonocardia alaer sp. nov., a novel actinomycete isolated from reed forest soil.</title>
        <authorList>
            <person name="Wang L."/>
        </authorList>
    </citation>
    <scope>NUCLEOTIDE SEQUENCE [LARGE SCALE GENOMIC DNA]</scope>
    <source>
        <strain evidence="5 6">Y-16303</strain>
    </source>
</reference>
<evidence type="ECO:0000259" key="4">
    <source>
        <dbReference type="SMART" id="SM01008"/>
    </source>
</evidence>
<dbReference type="Gene3D" id="3.90.1170.50">
    <property type="entry name" value="Aldehyde oxidase/xanthine dehydrogenase, a/b hammerhead"/>
    <property type="match status" value="1"/>
</dbReference>